<name>A0A0B6XW58_9EUPU</name>
<proteinExistence type="predicted"/>
<reference evidence="1" key="1">
    <citation type="submission" date="2014-12" db="EMBL/GenBank/DDBJ databases">
        <title>Insight into the proteome of Arion vulgaris.</title>
        <authorList>
            <person name="Aradska J."/>
            <person name="Bulat T."/>
            <person name="Smidak R."/>
            <person name="Sarate P."/>
            <person name="Gangsoo J."/>
            <person name="Sialana F."/>
            <person name="Bilban M."/>
            <person name="Lubec G."/>
        </authorList>
    </citation>
    <scope>NUCLEOTIDE SEQUENCE</scope>
    <source>
        <tissue evidence="1">Skin</tissue>
    </source>
</reference>
<dbReference type="EMBL" id="HACG01000901">
    <property type="protein sequence ID" value="CEK47766.1"/>
    <property type="molecule type" value="Transcribed_RNA"/>
</dbReference>
<organism evidence="1">
    <name type="scientific">Arion vulgaris</name>
    <dbReference type="NCBI Taxonomy" id="1028688"/>
    <lineage>
        <taxon>Eukaryota</taxon>
        <taxon>Metazoa</taxon>
        <taxon>Spiralia</taxon>
        <taxon>Lophotrochozoa</taxon>
        <taxon>Mollusca</taxon>
        <taxon>Gastropoda</taxon>
        <taxon>Heterobranchia</taxon>
        <taxon>Euthyneura</taxon>
        <taxon>Panpulmonata</taxon>
        <taxon>Eupulmonata</taxon>
        <taxon>Stylommatophora</taxon>
        <taxon>Helicina</taxon>
        <taxon>Arionoidea</taxon>
        <taxon>Arionidae</taxon>
        <taxon>Arion</taxon>
    </lineage>
</organism>
<gene>
    <name evidence="1" type="primary">ORF2191</name>
</gene>
<evidence type="ECO:0000313" key="1">
    <source>
        <dbReference type="EMBL" id="CEK47766.1"/>
    </source>
</evidence>
<dbReference type="AlphaFoldDB" id="A0A0B6XW58"/>
<sequence>CLRLLVKQNNHIQTLNFYVVLSQIPNECNSLFQTTLAVENTQFSSNPSLIYHSQYLVVRPIRIIFRLLLANIQLMI</sequence>
<accession>A0A0B6XW58</accession>
<protein>
    <submittedName>
        <fullName evidence="1">Uncharacterized protein</fullName>
    </submittedName>
</protein>
<feature type="non-terminal residue" evidence="1">
    <location>
        <position position="1"/>
    </location>
</feature>